<evidence type="ECO:0000313" key="2">
    <source>
        <dbReference type="Proteomes" id="UP000507245"/>
    </source>
</evidence>
<dbReference type="EMBL" id="CAEKKB010000006">
    <property type="protein sequence ID" value="CAB4315782.1"/>
    <property type="molecule type" value="Genomic_DNA"/>
</dbReference>
<gene>
    <name evidence="1" type="ORF">ORAREDHAP_LOCUS40564</name>
</gene>
<proteinExistence type="predicted"/>
<keyword evidence="2" id="KW-1185">Reference proteome</keyword>
<protein>
    <submittedName>
        <fullName evidence="1">Uncharacterized protein</fullName>
    </submittedName>
</protein>
<accession>A0A6J5XUA6</accession>
<dbReference type="AlphaFoldDB" id="A0A6J5XUA6"/>
<evidence type="ECO:0000313" key="1">
    <source>
        <dbReference type="EMBL" id="CAB4315782.1"/>
    </source>
</evidence>
<sequence length="239" mass="26242">MGSIIDSALGTYVVTDQSKKDEHVGSYLNIRASIDISKPLRRSLLLRIDGEQRDIFHPDYWRSIGCWFGLSPERHWSIQAPSSSSVSDFTDVDMILPADKVTSVMERSTGLIAISGLGEATRVVTAHQPTEDLGSPSIPVLLDLNCLAHLDMEPLTELNINWGNFPTSTPIEPCMVSHVNDGCRDMPSIAWDLNLCIDDDDPNLRTSLAPRPLSLQAHTSLASYDQNSYVGPPSRVVGL</sequence>
<reference evidence="2" key="1">
    <citation type="journal article" date="2020" name="Genome Biol.">
        <title>Gamete binning: chromosome-level and haplotype-resolved genome assembly enabled by high-throughput single-cell sequencing of gamete genomes.</title>
        <authorList>
            <person name="Campoy J.A."/>
            <person name="Sun H."/>
            <person name="Goel M."/>
            <person name="Jiao W.-B."/>
            <person name="Folz-Donahue K."/>
            <person name="Wang N."/>
            <person name="Rubio M."/>
            <person name="Liu C."/>
            <person name="Kukat C."/>
            <person name="Ruiz D."/>
            <person name="Huettel B."/>
            <person name="Schneeberger K."/>
        </authorList>
    </citation>
    <scope>NUCLEOTIDE SEQUENCE [LARGE SCALE GENOMIC DNA]</scope>
    <source>
        <strain evidence="2">cv. Rojo Pasion</strain>
    </source>
</reference>
<name>A0A6J5XUA6_PRUAR</name>
<dbReference type="Proteomes" id="UP000507245">
    <property type="component" value="Unassembled WGS sequence"/>
</dbReference>
<organism evidence="1 2">
    <name type="scientific">Prunus armeniaca</name>
    <name type="common">Apricot</name>
    <name type="synonym">Armeniaca vulgaris</name>
    <dbReference type="NCBI Taxonomy" id="36596"/>
    <lineage>
        <taxon>Eukaryota</taxon>
        <taxon>Viridiplantae</taxon>
        <taxon>Streptophyta</taxon>
        <taxon>Embryophyta</taxon>
        <taxon>Tracheophyta</taxon>
        <taxon>Spermatophyta</taxon>
        <taxon>Magnoliopsida</taxon>
        <taxon>eudicotyledons</taxon>
        <taxon>Gunneridae</taxon>
        <taxon>Pentapetalae</taxon>
        <taxon>rosids</taxon>
        <taxon>fabids</taxon>
        <taxon>Rosales</taxon>
        <taxon>Rosaceae</taxon>
        <taxon>Amygdaloideae</taxon>
        <taxon>Amygdaleae</taxon>
        <taxon>Prunus</taxon>
    </lineage>
</organism>